<evidence type="ECO:0000313" key="2">
    <source>
        <dbReference type="Proteomes" id="UP000447434"/>
    </source>
</evidence>
<protein>
    <submittedName>
        <fullName evidence="1">Uncharacterized protein</fullName>
    </submittedName>
</protein>
<dbReference type="AlphaFoldDB" id="A0A6A4QB65"/>
<dbReference type="Proteomes" id="UP000447434">
    <property type="component" value="Chromosome 7"/>
</dbReference>
<organism evidence="1 2">
    <name type="scientific">Lupinus albus</name>
    <name type="common">White lupine</name>
    <name type="synonym">Lupinus termis</name>
    <dbReference type="NCBI Taxonomy" id="3870"/>
    <lineage>
        <taxon>Eukaryota</taxon>
        <taxon>Viridiplantae</taxon>
        <taxon>Streptophyta</taxon>
        <taxon>Embryophyta</taxon>
        <taxon>Tracheophyta</taxon>
        <taxon>Spermatophyta</taxon>
        <taxon>Magnoliopsida</taxon>
        <taxon>eudicotyledons</taxon>
        <taxon>Gunneridae</taxon>
        <taxon>Pentapetalae</taxon>
        <taxon>rosids</taxon>
        <taxon>fabids</taxon>
        <taxon>Fabales</taxon>
        <taxon>Fabaceae</taxon>
        <taxon>Papilionoideae</taxon>
        <taxon>50 kb inversion clade</taxon>
        <taxon>genistoids sensu lato</taxon>
        <taxon>core genistoids</taxon>
        <taxon>Genisteae</taxon>
        <taxon>Lupinus</taxon>
    </lineage>
</organism>
<gene>
    <name evidence="1" type="ORF">Lalb_Chr07g0193921</name>
</gene>
<name>A0A6A4QB65_LUPAL</name>
<reference evidence="2" key="1">
    <citation type="journal article" date="2020" name="Nat. Commun.">
        <title>Genome sequence of the cluster root forming white lupin.</title>
        <authorList>
            <person name="Hufnagel B."/>
            <person name="Marques A."/>
            <person name="Soriano A."/>
            <person name="Marques L."/>
            <person name="Divol F."/>
            <person name="Doumas P."/>
            <person name="Sallet E."/>
            <person name="Mancinotti D."/>
            <person name="Carrere S."/>
            <person name="Marande W."/>
            <person name="Arribat S."/>
            <person name="Keller J."/>
            <person name="Huneau C."/>
            <person name="Blein T."/>
            <person name="Aime D."/>
            <person name="Laguerre M."/>
            <person name="Taylor J."/>
            <person name="Schubert V."/>
            <person name="Nelson M."/>
            <person name="Geu-Flores F."/>
            <person name="Crespi M."/>
            <person name="Gallardo-Guerrero K."/>
            <person name="Delaux P.-M."/>
            <person name="Salse J."/>
            <person name="Berges H."/>
            <person name="Guyot R."/>
            <person name="Gouzy J."/>
            <person name="Peret B."/>
        </authorList>
    </citation>
    <scope>NUCLEOTIDE SEQUENCE [LARGE SCALE GENOMIC DNA]</scope>
    <source>
        <strain evidence="2">cv. Amiga</strain>
    </source>
</reference>
<proteinExistence type="predicted"/>
<dbReference type="EMBL" id="WOCE01000007">
    <property type="protein sequence ID" value="KAE9611081.1"/>
    <property type="molecule type" value="Genomic_DNA"/>
</dbReference>
<accession>A0A6A4QB65</accession>
<keyword evidence="2" id="KW-1185">Reference proteome</keyword>
<comment type="caution">
    <text evidence="1">The sequence shown here is derived from an EMBL/GenBank/DDBJ whole genome shotgun (WGS) entry which is preliminary data.</text>
</comment>
<sequence>MARMEEPSSNYSKRNHKLKFCLLWLCSKLTTDEVRMDDDPSLGHNLEEERRVVNSCRRNQ</sequence>
<evidence type="ECO:0000313" key="1">
    <source>
        <dbReference type="EMBL" id="KAE9611081.1"/>
    </source>
</evidence>